<proteinExistence type="predicted"/>
<gene>
    <name evidence="1" type="ORF">LTR37_010449</name>
</gene>
<protein>
    <submittedName>
        <fullName evidence="1">Uncharacterized protein</fullName>
    </submittedName>
</protein>
<dbReference type="EMBL" id="JAUTXU010000086">
    <property type="protein sequence ID" value="KAK3710228.1"/>
    <property type="molecule type" value="Genomic_DNA"/>
</dbReference>
<name>A0ACC3N681_9PEZI</name>
<reference evidence="1" key="1">
    <citation type="submission" date="2023-07" db="EMBL/GenBank/DDBJ databases">
        <title>Black Yeasts Isolated from many extreme environments.</title>
        <authorList>
            <person name="Coleine C."/>
            <person name="Stajich J.E."/>
            <person name="Selbmann L."/>
        </authorList>
    </citation>
    <scope>NUCLEOTIDE SEQUENCE</scope>
    <source>
        <strain evidence="1">CCFEE 5714</strain>
    </source>
</reference>
<evidence type="ECO:0000313" key="2">
    <source>
        <dbReference type="Proteomes" id="UP001281147"/>
    </source>
</evidence>
<organism evidence="1 2">
    <name type="scientific">Vermiconidia calcicola</name>
    <dbReference type="NCBI Taxonomy" id="1690605"/>
    <lineage>
        <taxon>Eukaryota</taxon>
        <taxon>Fungi</taxon>
        <taxon>Dikarya</taxon>
        <taxon>Ascomycota</taxon>
        <taxon>Pezizomycotina</taxon>
        <taxon>Dothideomycetes</taxon>
        <taxon>Dothideomycetidae</taxon>
        <taxon>Mycosphaerellales</taxon>
        <taxon>Extremaceae</taxon>
        <taxon>Vermiconidia</taxon>
    </lineage>
</organism>
<sequence length="565" mass="63942">MADNATTQTDLAAQIDTAAPTGHEQVPGSDVESAADSDDESDCSDESDSSEGLATFWETAGMMYDNIESSYLDIQPPQYWKRRSVHYDRYKPATLKDFVNDRLLPDPYPPGVTLKYFYIRTLEKADRKWCFRFMDLPPEMRLVVYRELLIFASDMLCFRPRDCVHTAILRTCKQVHTEAKGILYDENLFKVDFGVEAHEHCSLSKRGQVHHDVRIYGHGSNDMKYFTIPQAIDDYPEFFKRIAKLELSVRYSVKGTHHVLADGYWPLNHSLYGLSSFLMDGHRLKSLHLKLDISSEVEEDGYETILYPLQRLRNVQKASIIGHVPEYIGKKLVRTLEGTEPAFNTMKHWRLLTDEARAQSEIYDAMHEDHCGCGECCGLECDDSMYALLDDLREARIEGCFNSRLEENFIARLALVHDHLQMLNVARLQELVTNLSAKRRALTQYKTVSDEGRLRKAAITWVGRILDDQARYIIDDLGDWDDDKKDNAAGIPEEDGSTAVERTEQQDVISEHSNVDPVPSISSSVSNDLEDLGSGAAPIAINTDEVDAMVEEAINGAGAKPSPEL</sequence>
<evidence type="ECO:0000313" key="1">
    <source>
        <dbReference type="EMBL" id="KAK3710228.1"/>
    </source>
</evidence>
<keyword evidence="2" id="KW-1185">Reference proteome</keyword>
<accession>A0ACC3N681</accession>
<comment type="caution">
    <text evidence="1">The sequence shown here is derived from an EMBL/GenBank/DDBJ whole genome shotgun (WGS) entry which is preliminary data.</text>
</comment>
<dbReference type="Proteomes" id="UP001281147">
    <property type="component" value="Unassembled WGS sequence"/>
</dbReference>